<dbReference type="SUPFAM" id="SSF141523">
    <property type="entry name" value="L,D-transpeptidase catalytic domain-like"/>
    <property type="match status" value="1"/>
</dbReference>
<feature type="chain" id="PRO_5040995643" description="L,D-TPase catalytic domain-containing protein" evidence="9">
    <location>
        <begin position="21"/>
        <end position="388"/>
    </location>
</feature>
<comment type="similarity">
    <text evidence="2">Belongs to the YkuD family.</text>
</comment>
<evidence type="ECO:0000256" key="7">
    <source>
        <dbReference type="PROSITE-ProRule" id="PRU01373"/>
    </source>
</evidence>
<dbReference type="AlphaFoldDB" id="A0A9W6GT77"/>
<feature type="region of interest" description="Disordered" evidence="8">
    <location>
        <begin position="350"/>
        <end position="388"/>
    </location>
</feature>
<dbReference type="GO" id="GO:0071555">
    <property type="term" value="P:cell wall organization"/>
    <property type="evidence" value="ECO:0007669"/>
    <property type="project" value="UniProtKB-UniRule"/>
</dbReference>
<dbReference type="GO" id="GO:0008360">
    <property type="term" value="P:regulation of cell shape"/>
    <property type="evidence" value="ECO:0007669"/>
    <property type="project" value="UniProtKB-UniRule"/>
</dbReference>
<accession>A0A9W6GT77</accession>
<dbReference type="EMBL" id="BSEC01000001">
    <property type="protein sequence ID" value="GLI92591.1"/>
    <property type="molecule type" value="Genomic_DNA"/>
</dbReference>
<dbReference type="RefSeq" id="WP_281801901.1">
    <property type="nucleotide sequence ID" value="NZ_BSEC01000001.1"/>
</dbReference>
<evidence type="ECO:0000259" key="10">
    <source>
        <dbReference type="PROSITE" id="PS52029"/>
    </source>
</evidence>
<dbReference type="PANTHER" id="PTHR36699:SF1">
    <property type="entry name" value="L,D-TRANSPEPTIDASE YAFK-RELATED"/>
    <property type="match status" value="1"/>
</dbReference>
<keyword evidence="3" id="KW-0808">Transferase</keyword>
<evidence type="ECO:0000313" key="11">
    <source>
        <dbReference type="EMBL" id="GLI92591.1"/>
    </source>
</evidence>
<dbReference type="PANTHER" id="PTHR36699">
    <property type="entry name" value="LD-TRANSPEPTIDASE"/>
    <property type="match status" value="1"/>
</dbReference>
<sequence length="388" mass="41825">MKFSVLRPAVVAFFAALTLAACNDGVSHRSLAPIPPETAALMEKVGSSKEAPMLIRAYKKEAELEIWKMKSDGKYVHLKTFPMCRWSGQLGPKTREGDRQVPEGFYSITPAQMNPNSSYYLSFNVGYPNQLDKALGHSGGTIMVHGACSSAGCFSMTDAQIAEIYAIARSSFNGGQTAIQMQSYPFRMTPENLAKHRLDPNIGFWKNLKEGNDHFEVTKEEPQVAYCGKRYVFNATMDGRTDPVSACPTLKQDPEIVASVSAKSAKDEEKIAALSESVRPVRVVYQDGGMHPSFFSKVAEASRPEALSPPEEIAVNDKPAQAGKASSQLASKSPVVTMAAAKAVAQTRAAETAGAAHAFAPDPRRELSALADDVGPTSSIKRATSAKK</sequence>
<dbReference type="CDD" id="cd16913">
    <property type="entry name" value="YkuD_like"/>
    <property type="match status" value="1"/>
</dbReference>
<comment type="pathway">
    <text evidence="1 7">Cell wall biogenesis; peptidoglycan biosynthesis.</text>
</comment>
<name>A0A9W6GT77_9HYPH</name>
<dbReference type="PROSITE" id="PS51257">
    <property type="entry name" value="PROKAR_LIPOPROTEIN"/>
    <property type="match status" value="1"/>
</dbReference>
<keyword evidence="12" id="KW-1185">Reference proteome</keyword>
<feature type="domain" description="L,D-TPase catalytic" evidence="10">
    <location>
        <begin position="53"/>
        <end position="180"/>
    </location>
</feature>
<organism evidence="11 12">
    <name type="scientific">Methylocystis echinoides</name>
    <dbReference type="NCBI Taxonomy" id="29468"/>
    <lineage>
        <taxon>Bacteria</taxon>
        <taxon>Pseudomonadati</taxon>
        <taxon>Pseudomonadota</taxon>
        <taxon>Alphaproteobacteria</taxon>
        <taxon>Hyphomicrobiales</taxon>
        <taxon>Methylocystaceae</taxon>
        <taxon>Methylocystis</taxon>
    </lineage>
</organism>
<reference evidence="11" key="1">
    <citation type="journal article" date="2023" name="Int. J. Syst. Evol. Microbiol.">
        <title>Methylocystis iwaonis sp. nov., a type II methane-oxidizing bacterium from surface soil of a rice paddy field in Japan, and emended description of the genus Methylocystis (ex Whittenbury et al. 1970) Bowman et al. 1993.</title>
        <authorList>
            <person name="Kaise H."/>
            <person name="Sawadogo J.B."/>
            <person name="Alam M.S."/>
            <person name="Ueno C."/>
            <person name="Dianou D."/>
            <person name="Shinjo R."/>
            <person name="Asakawa S."/>
        </authorList>
    </citation>
    <scope>NUCLEOTIDE SEQUENCE</scope>
    <source>
        <strain evidence="11">LMG27198</strain>
    </source>
</reference>
<keyword evidence="9" id="KW-0732">Signal</keyword>
<keyword evidence="4 7" id="KW-0133">Cell shape</keyword>
<feature type="active site" description="Proton donor/acceptor" evidence="7">
    <location>
        <position position="145"/>
    </location>
</feature>
<dbReference type="InterPro" id="IPR005490">
    <property type="entry name" value="LD_TPept_cat_dom"/>
</dbReference>
<evidence type="ECO:0000256" key="3">
    <source>
        <dbReference type="ARBA" id="ARBA00022679"/>
    </source>
</evidence>
<evidence type="ECO:0000256" key="4">
    <source>
        <dbReference type="ARBA" id="ARBA00022960"/>
    </source>
</evidence>
<evidence type="ECO:0000256" key="2">
    <source>
        <dbReference type="ARBA" id="ARBA00005992"/>
    </source>
</evidence>
<evidence type="ECO:0000256" key="9">
    <source>
        <dbReference type="SAM" id="SignalP"/>
    </source>
</evidence>
<feature type="compositionally biased region" description="Low complexity" evidence="8">
    <location>
        <begin position="350"/>
        <end position="360"/>
    </location>
</feature>
<evidence type="ECO:0000313" key="12">
    <source>
        <dbReference type="Proteomes" id="UP001144323"/>
    </source>
</evidence>
<protein>
    <recommendedName>
        <fullName evidence="10">L,D-TPase catalytic domain-containing protein</fullName>
    </recommendedName>
</protein>
<dbReference type="Pfam" id="PF03734">
    <property type="entry name" value="YkuD"/>
    <property type="match status" value="1"/>
</dbReference>
<evidence type="ECO:0000256" key="8">
    <source>
        <dbReference type="SAM" id="MobiDB-lite"/>
    </source>
</evidence>
<feature type="signal peptide" evidence="9">
    <location>
        <begin position="1"/>
        <end position="20"/>
    </location>
</feature>
<dbReference type="GO" id="GO:0004180">
    <property type="term" value="F:carboxypeptidase activity"/>
    <property type="evidence" value="ECO:0007669"/>
    <property type="project" value="UniProtKB-ARBA"/>
</dbReference>
<comment type="caution">
    <text evidence="11">The sequence shown here is derived from an EMBL/GenBank/DDBJ whole genome shotgun (WGS) entry which is preliminary data.</text>
</comment>
<keyword evidence="5 7" id="KW-0573">Peptidoglycan synthesis</keyword>
<evidence type="ECO:0000256" key="6">
    <source>
        <dbReference type="ARBA" id="ARBA00023316"/>
    </source>
</evidence>
<dbReference type="PROSITE" id="PS52029">
    <property type="entry name" value="LD_TPASE"/>
    <property type="match status" value="1"/>
</dbReference>
<keyword evidence="6 7" id="KW-0961">Cell wall biogenesis/degradation</keyword>
<evidence type="ECO:0000256" key="5">
    <source>
        <dbReference type="ARBA" id="ARBA00022984"/>
    </source>
</evidence>
<dbReference type="GO" id="GO:0016740">
    <property type="term" value="F:transferase activity"/>
    <property type="evidence" value="ECO:0007669"/>
    <property type="project" value="UniProtKB-KW"/>
</dbReference>
<evidence type="ECO:0000256" key="1">
    <source>
        <dbReference type="ARBA" id="ARBA00004752"/>
    </source>
</evidence>
<dbReference type="GO" id="GO:0009252">
    <property type="term" value="P:peptidoglycan biosynthetic process"/>
    <property type="evidence" value="ECO:0007669"/>
    <property type="project" value="UniProtKB-KW"/>
</dbReference>
<dbReference type="InterPro" id="IPR038063">
    <property type="entry name" value="Transpep_catalytic_dom"/>
</dbReference>
<proteinExistence type="inferred from homology"/>
<dbReference type="Proteomes" id="UP001144323">
    <property type="component" value="Unassembled WGS sequence"/>
</dbReference>
<gene>
    <name evidence="11" type="ORF">LMG27198_15830</name>
</gene>
<feature type="active site" description="Nucleophile" evidence="7">
    <location>
        <position position="153"/>
    </location>
</feature>